<gene>
    <name evidence="1" type="ORF">CVS30_16395</name>
</gene>
<sequence length="64" mass="6673">MSNQPTPIEIQKYLSGIDYPAGKEQLLATAEDEGAPEGILNALQAVPDREYSGPSAVSEALGNG</sequence>
<organism evidence="1 2">
    <name type="scientific">Arthrobacter psychrolactophilus</name>
    <dbReference type="NCBI Taxonomy" id="92442"/>
    <lineage>
        <taxon>Bacteria</taxon>
        <taxon>Bacillati</taxon>
        <taxon>Actinomycetota</taxon>
        <taxon>Actinomycetes</taxon>
        <taxon>Micrococcales</taxon>
        <taxon>Micrococcaceae</taxon>
        <taxon>Arthrobacter</taxon>
    </lineage>
</organism>
<dbReference type="Proteomes" id="UP000247980">
    <property type="component" value="Unassembled WGS sequence"/>
</dbReference>
<dbReference type="EMBL" id="QJVC01000025">
    <property type="protein sequence ID" value="PYI37295.1"/>
    <property type="molecule type" value="Genomic_DNA"/>
</dbReference>
<dbReference type="OrthoDB" id="6161020at2"/>
<proteinExistence type="predicted"/>
<comment type="caution">
    <text evidence="1">The sequence shown here is derived from an EMBL/GenBank/DDBJ whole genome shotgun (WGS) entry which is preliminary data.</text>
</comment>
<accession>A0A2V5IL00</accession>
<name>A0A2V5IL00_9MICC</name>
<keyword evidence="2" id="KW-1185">Reference proteome</keyword>
<dbReference type="InterPro" id="IPR021527">
    <property type="entry name" value="DUF2795"/>
</dbReference>
<dbReference type="AlphaFoldDB" id="A0A2V5IL00"/>
<evidence type="ECO:0008006" key="3">
    <source>
        <dbReference type="Google" id="ProtNLM"/>
    </source>
</evidence>
<dbReference type="RefSeq" id="WP_110486627.1">
    <property type="nucleotide sequence ID" value="NZ_QJVC01000025.1"/>
</dbReference>
<evidence type="ECO:0000313" key="2">
    <source>
        <dbReference type="Proteomes" id="UP000247980"/>
    </source>
</evidence>
<protein>
    <recommendedName>
        <fullName evidence="3">DUF2795 domain-containing protein</fullName>
    </recommendedName>
</protein>
<evidence type="ECO:0000313" key="1">
    <source>
        <dbReference type="EMBL" id="PYI37295.1"/>
    </source>
</evidence>
<dbReference type="Pfam" id="PF11387">
    <property type="entry name" value="DUF2795"/>
    <property type="match status" value="1"/>
</dbReference>
<reference evidence="1 2" key="1">
    <citation type="submission" date="2018-05" db="EMBL/GenBank/DDBJ databases">
        <title>Genetic diversity of glacier-inhabiting Cryobacterium bacteria in China and description of Cryobacterium mengkeensis sp. nov. and Arthrobacter glacialis sp. nov.</title>
        <authorList>
            <person name="Liu Q."/>
            <person name="Xin Y.-H."/>
        </authorList>
    </citation>
    <scope>NUCLEOTIDE SEQUENCE [LARGE SCALE GENOMIC DNA]</scope>
    <source>
        <strain evidence="1 2">B7</strain>
    </source>
</reference>